<dbReference type="PROSITE" id="PS50234">
    <property type="entry name" value="VWFA"/>
    <property type="match status" value="1"/>
</dbReference>
<feature type="compositionally biased region" description="Basic and acidic residues" evidence="3">
    <location>
        <begin position="650"/>
        <end position="674"/>
    </location>
</feature>
<feature type="compositionally biased region" description="Basic and acidic residues" evidence="3">
    <location>
        <begin position="803"/>
        <end position="813"/>
    </location>
</feature>
<keyword evidence="6" id="KW-1185">Reference proteome</keyword>
<feature type="compositionally biased region" description="Basic and acidic residues" evidence="3">
    <location>
        <begin position="523"/>
        <end position="544"/>
    </location>
</feature>
<feature type="compositionally biased region" description="Acidic residues" evidence="3">
    <location>
        <begin position="852"/>
        <end position="867"/>
    </location>
</feature>
<name>A0A0L0HRF9_SPIPD</name>
<dbReference type="CDD" id="cd01460">
    <property type="entry name" value="vWA_midasin"/>
    <property type="match status" value="1"/>
</dbReference>
<dbReference type="GeneID" id="27692060"/>
<feature type="compositionally biased region" description="Acidic residues" evidence="3">
    <location>
        <begin position="326"/>
        <end position="335"/>
    </location>
</feature>
<gene>
    <name evidence="5" type="ORF">SPPG_08935</name>
</gene>
<feature type="compositionally biased region" description="Acidic residues" evidence="3">
    <location>
        <begin position="400"/>
        <end position="425"/>
    </location>
</feature>
<protein>
    <recommendedName>
        <fullName evidence="4">VWFA domain-containing protein</fullName>
    </recommendedName>
</protein>
<feature type="compositionally biased region" description="Acidic residues" evidence="3">
    <location>
        <begin position="617"/>
        <end position="642"/>
    </location>
</feature>
<dbReference type="Proteomes" id="UP000053201">
    <property type="component" value="Unassembled WGS sequence"/>
</dbReference>
<reference evidence="5 6" key="1">
    <citation type="submission" date="2009-08" db="EMBL/GenBank/DDBJ databases">
        <title>The Genome Sequence of Spizellomyces punctatus strain DAOM BR117.</title>
        <authorList>
            <consortium name="The Broad Institute Genome Sequencing Platform"/>
            <person name="Russ C."/>
            <person name="Cuomo C."/>
            <person name="Shea T."/>
            <person name="Young S.K."/>
            <person name="Zeng Q."/>
            <person name="Koehrsen M."/>
            <person name="Haas B."/>
            <person name="Borodovsky M."/>
            <person name="Guigo R."/>
            <person name="Alvarado L."/>
            <person name="Berlin A."/>
            <person name="Bochicchio J."/>
            <person name="Borenstein D."/>
            <person name="Chapman S."/>
            <person name="Chen Z."/>
            <person name="Engels R."/>
            <person name="Freedman E."/>
            <person name="Gellesch M."/>
            <person name="Goldberg J."/>
            <person name="Griggs A."/>
            <person name="Gujja S."/>
            <person name="Heiman D."/>
            <person name="Hepburn T."/>
            <person name="Howarth C."/>
            <person name="Jen D."/>
            <person name="Larson L."/>
            <person name="Lewis B."/>
            <person name="Mehta T."/>
            <person name="Park D."/>
            <person name="Pearson M."/>
            <person name="Roberts A."/>
            <person name="Saif S."/>
            <person name="Shenoy N."/>
            <person name="Sisk P."/>
            <person name="Stolte C."/>
            <person name="Sykes S."/>
            <person name="Thomson T."/>
            <person name="Walk T."/>
            <person name="White J."/>
            <person name="Yandava C."/>
            <person name="Burger G."/>
            <person name="Gray M.W."/>
            <person name="Holland P.W.H."/>
            <person name="King N."/>
            <person name="Lang F.B.F."/>
            <person name="Roger A.J."/>
            <person name="Ruiz-Trillo I."/>
            <person name="Lander E."/>
            <person name="Nusbaum C."/>
        </authorList>
    </citation>
    <scope>NUCLEOTIDE SEQUENCE [LARGE SCALE GENOMIC DNA]</scope>
    <source>
        <strain evidence="5 6">DAOM BR117</strain>
    </source>
</reference>
<feature type="compositionally biased region" description="Basic and acidic residues" evidence="3">
    <location>
        <begin position="746"/>
        <end position="773"/>
    </location>
</feature>
<evidence type="ECO:0000259" key="4">
    <source>
        <dbReference type="PROSITE" id="PS50234"/>
    </source>
</evidence>
<feature type="compositionally biased region" description="Low complexity" evidence="3">
    <location>
        <begin position="821"/>
        <end position="831"/>
    </location>
</feature>
<dbReference type="RefSeq" id="XP_016612000.1">
    <property type="nucleotide sequence ID" value="XM_016757084.1"/>
</dbReference>
<feature type="compositionally biased region" description="Basic and acidic residues" evidence="3">
    <location>
        <begin position="874"/>
        <end position="884"/>
    </location>
</feature>
<feature type="domain" description="VWFA" evidence="4">
    <location>
        <begin position="1059"/>
        <end position="1260"/>
    </location>
</feature>
<feature type="compositionally biased region" description="Acidic residues" evidence="3">
    <location>
        <begin position="508"/>
        <end position="522"/>
    </location>
</feature>
<evidence type="ECO:0000256" key="1">
    <source>
        <dbReference type="ARBA" id="ARBA00022741"/>
    </source>
</evidence>
<feature type="compositionally biased region" description="Basic and acidic residues" evidence="3">
    <location>
        <begin position="451"/>
        <end position="460"/>
    </location>
</feature>
<dbReference type="GO" id="GO:0030687">
    <property type="term" value="C:preribosome, large subunit precursor"/>
    <property type="evidence" value="ECO:0007669"/>
    <property type="project" value="TreeGrafter"/>
</dbReference>
<feature type="compositionally biased region" description="Acidic residues" evidence="3">
    <location>
        <begin position="545"/>
        <end position="570"/>
    </location>
</feature>
<dbReference type="EMBL" id="KQ257451">
    <property type="protein sequence ID" value="KND03961.1"/>
    <property type="molecule type" value="Genomic_DNA"/>
</dbReference>
<feature type="compositionally biased region" description="Acidic residues" evidence="3">
    <location>
        <begin position="595"/>
        <end position="608"/>
    </location>
</feature>
<dbReference type="OrthoDB" id="5186at2759"/>
<keyword evidence="2" id="KW-0067">ATP-binding</keyword>
<dbReference type="VEuPathDB" id="FungiDB:SPPG_08935"/>
<dbReference type="Gene3D" id="3.40.50.410">
    <property type="entry name" value="von Willebrand factor, type A domain"/>
    <property type="match status" value="1"/>
</dbReference>
<dbReference type="GO" id="GO:0005524">
    <property type="term" value="F:ATP binding"/>
    <property type="evidence" value="ECO:0007669"/>
    <property type="project" value="UniProtKB-KW"/>
</dbReference>
<feature type="compositionally biased region" description="Acidic residues" evidence="3">
    <location>
        <begin position="382"/>
        <end position="392"/>
    </location>
</feature>
<feature type="compositionally biased region" description="Basic and acidic residues" evidence="3">
    <location>
        <begin position="835"/>
        <end position="851"/>
    </location>
</feature>
<dbReference type="PANTHER" id="PTHR48103:SF2">
    <property type="entry name" value="MIDASIN"/>
    <property type="match status" value="1"/>
</dbReference>
<dbReference type="OMA" id="HITRTIM"/>
<feature type="region of interest" description="Disordered" evidence="3">
    <location>
        <begin position="325"/>
        <end position="904"/>
    </location>
</feature>
<feature type="compositionally biased region" description="Basic and acidic residues" evidence="3">
    <location>
        <begin position="895"/>
        <end position="904"/>
    </location>
</feature>
<evidence type="ECO:0000313" key="5">
    <source>
        <dbReference type="EMBL" id="KND03961.1"/>
    </source>
</evidence>
<organism evidence="5 6">
    <name type="scientific">Spizellomyces punctatus (strain DAOM BR117)</name>
    <dbReference type="NCBI Taxonomy" id="645134"/>
    <lineage>
        <taxon>Eukaryota</taxon>
        <taxon>Fungi</taxon>
        <taxon>Fungi incertae sedis</taxon>
        <taxon>Chytridiomycota</taxon>
        <taxon>Chytridiomycota incertae sedis</taxon>
        <taxon>Chytridiomycetes</taxon>
        <taxon>Spizellomycetales</taxon>
        <taxon>Spizellomycetaceae</taxon>
        <taxon>Spizellomyces</taxon>
    </lineage>
</organism>
<feature type="compositionally biased region" description="Acidic residues" evidence="3">
    <location>
        <begin position="714"/>
        <end position="724"/>
    </location>
</feature>
<dbReference type="GO" id="GO:0000027">
    <property type="term" value="P:ribosomal large subunit assembly"/>
    <property type="evidence" value="ECO:0007669"/>
    <property type="project" value="TreeGrafter"/>
</dbReference>
<dbReference type="GO" id="GO:0000055">
    <property type="term" value="P:ribosomal large subunit export from nucleus"/>
    <property type="evidence" value="ECO:0007669"/>
    <property type="project" value="TreeGrafter"/>
</dbReference>
<feature type="compositionally biased region" description="Basic and acidic residues" evidence="3">
    <location>
        <begin position="484"/>
        <end position="494"/>
    </location>
</feature>
<dbReference type="AlphaFoldDB" id="A0A0L0HRF9"/>
<sequence>MATQIAEVYGTGEAESENVALVPGWKIVKMLREQKDAIDEAMAVVIQGVILADAYVRSKQEGIEVRRALEAVRAKMSSLKKDVDDRYALHAASTVPAVAVESAVRMMFSNAAALSEMERHVKDLNGMHPDVSYILDDLADVLREKVAIVNSAVTEMFGENEASGDELDNAAVEEFTARVDDAITAMLLSFQALMSIDETAAPNGTTNGVCDDEDDAFGLRKRYLIDAHQRTVNLFRSGHLGNVLEAFNSLLSGVHMDTQSIQSRRYFASLVRRIYPLFNQYLLAVRRSLLDCILQHKSMLKFAYILCNTFGQLYKDGFCVPRDEKDDGADDDTTMEDNVAGTGIGEGEGNKDVSDEIENEDQVEGMQNEAPAKPDPQKKIDDEENGIEMDTDFDGKLEDVDAEDEEEDDARDNEEESEEPEEQMGDVDGNANVVDEKLWGDDDKDEDVNGQDEKTERDAPAQDGGGETEMAAKEGGGNDEEESSDRQEREDNQRQEAQQNVEPQNANEDGEEDSNEDIINEDNEAKYEDSHGIDPKAADEKEQQEQEEEDDMELPDDMDMDANEQEEDDRDGGRDQSADRMDLNSSEDMNHGNEESLEEEKDEETNNVEEEKQPDEAAAEEAQQEGSETLEPEALAEQEEQNTEQGPEVEVEKNNIQENRESAHEEQEPEKPDSEQSPEDATQAVDDQIQSSTQPYGVKGASGEKSALNVQPDEMSEEIPEDGENGSANEDFTPGAEKSQRRSQHSRNEGRDKSRKDENMDPNPRRSLGDALKKWMSRLKNISESTEEEKTNREEFNDEPLLDGDKALEYEFVKEDDEAADAQAMADATADQFEEMDRKALADDKEEKECGTDDAMDVEEHQEDVPDEQGTTSREPDAQKKGRSENPSGAIDLGLNEKDGKEVENKVRNDEEDVGGVDTMDVDEEEVDDIEWTRPRALNEGDTLADDEADESTLMDSHQYDELRLELEQSVAAWRESGQDPREAEELWRNYTALTRDLSFALCEQLRLILEPTLATKLKGDYRTGKRLNMRKIIPYIASQFKKDKIWLRRTKPSKRTYQIMIAIDDSRSMAESRSVQLAYESLAVITKALTQLEAGDVSVLSFGEDVKLLHPFDRPFSDDAGADVIRRFTFKQDRTHVRKMMETAMGILDHARTQSGAGPGSDLWQLQLVISDGICEDHELVQALVRKAAEQRIMVVFIVLDNRREKDSITKMTNVTYGVDLSTGRPTLQMSRYMDTFPFDYYVVVKDIGTLPEVLADTLRQYFMFVNA</sequence>
<keyword evidence="1" id="KW-0547">Nucleotide-binding</keyword>
<dbReference type="InterPro" id="IPR002035">
    <property type="entry name" value="VWF_A"/>
</dbReference>
<evidence type="ECO:0000256" key="2">
    <source>
        <dbReference type="ARBA" id="ARBA00022840"/>
    </source>
</evidence>
<dbReference type="PANTHER" id="PTHR48103">
    <property type="entry name" value="MIDASIN-RELATED"/>
    <property type="match status" value="1"/>
</dbReference>
<feature type="compositionally biased region" description="Polar residues" evidence="3">
    <location>
        <begin position="495"/>
        <end position="506"/>
    </location>
</feature>
<dbReference type="eggNOG" id="KOG1808">
    <property type="taxonomic scope" value="Eukaryota"/>
</dbReference>
<dbReference type="InParanoid" id="A0A0L0HRF9"/>
<accession>A0A0L0HRF9</accession>
<dbReference type="SUPFAM" id="SSF53300">
    <property type="entry name" value="vWA-like"/>
    <property type="match status" value="1"/>
</dbReference>
<feature type="compositionally biased region" description="Basic and acidic residues" evidence="3">
    <location>
        <begin position="571"/>
        <end position="594"/>
    </location>
</feature>
<dbReference type="GO" id="GO:0005634">
    <property type="term" value="C:nucleus"/>
    <property type="evidence" value="ECO:0007669"/>
    <property type="project" value="TreeGrafter"/>
</dbReference>
<dbReference type="STRING" id="645134.A0A0L0HRF9"/>
<evidence type="ECO:0000313" key="6">
    <source>
        <dbReference type="Proteomes" id="UP000053201"/>
    </source>
</evidence>
<proteinExistence type="predicted"/>
<evidence type="ECO:0000256" key="3">
    <source>
        <dbReference type="SAM" id="MobiDB-lite"/>
    </source>
</evidence>
<dbReference type="InterPro" id="IPR036465">
    <property type="entry name" value="vWFA_dom_sf"/>
</dbReference>